<dbReference type="Gene3D" id="3.40.50.261">
    <property type="entry name" value="Succinyl-CoA synthetase domains"/>
    <property type="match status" value="2"/>
</dbReference>
<dbReference type="InterPro" id="IPR032875">
    <property type="entry name" value="Succ_CoA_lig_flav_dom"/>
</dbReference>
<dbReference type="GO" id="GO:0005524">
    <property type="term" value="F:ATP binding"/>
    <property type="evidence" value="ECO:0007669"/>
    <property type="project" value="UniProtKB-KW"/>
</dbReference>
<dbReference type="GO" id="GO:0016874">
    <property type="term" value="F:ligase activity"/>
    <property type="evidence" value="ECO:0007669"/>
    <property type="project" value="UniProtKB-KW"/>
</dbReference>
<dbReference type="SUPFAM" id="SSF52210">
    <property type="entry name" value="Succinyl-CoA synthetase domains"/>
    <property type="match status" value="2"/>
</dbReference>
<evidence type="ECO:0000256" key="3">
    <source>
        <dbReference type="ARBA" id="ARBA00022840"/>
    </source>
</evidence>
<accession>X1TJD6</accession>
<dbReference type="Pfam" id="PF13607">
    <property type="entry name" value="Succ_CoA_lig"/>
    <property type="match status" value="1"/>
</dbReference>
<evidence type="ECO:0000256" key="2">
    <source>
        <dbReference type="ARBA" id="ARBA00022741"/>
    </source>
</evidence>
<comment type="caution">
    <text evidence="5">The sequence shown here is derived from an EMBL/GenBank/DDBJ whole genome shotgun (WGS) entry which is preliminary data.</text>
</comment>
<keyword evidence="1" id="KW-0436">Ligase</keyword>
<organism evidence="5">
    <name type="scientific">marine sediment metagenome</name>
    <dbReference type="NCBI Taxonomy" id="412755"/>
    <lineage>
        <taxon>unclassified sequences</taxon>
        <taxon>metagenomes</taxon>
        <taxon>ecological metagenomes</taxon>
    </lineage>
</organism>
<protein>
    <recommendedName>
        <fullName evidence="4">Succinyl-CoA synthetase-like flavodoxin domain-containing protein</fullName>
    </recommendedName>
</protein>
<evidence type="ECO:0000313" key="5">
    <source>
        <dbReference type="EMBL" id="GAJ05433.1"/>
    </source>
</evidence>
<reference evidence="5" key="1">
    <citation type="journal article" date="2014" name="Front. Microbiol.">
        <title>High frequency of phylogenetically diverse reductive dehalogenase-homologous genes in deep subseafloor sedimentary metagenomes.</title>
        <authorList>
            <person name="Kawai M."/>
            <person name="Futagami T."/>
            <person name="Toyoda A."/>
            <person name="Takaki Y."/>
            <person name="Nishi S."/>
            <person name="Hori S."/>
            <person name="Arai W."/>
            <person name="Tsubouchi T."/>
            <person name="Morono Y."/>
            <person name="Uchiyama I."/>
            <person name="Ito T."/>
            <person name="Fujiyama A."/>
            <person name="Inagaki F."/>
            <person name="Takami H."/>
        </authorList>
    </citation>
    <scope>NUCLEOTIDE SEQUENCE</scope>
    <source>
        <strain evidence="5">Expedition CK06-06</strain>
    </source>
</reference>
<feature type="domain" description="Succinyl-CoA synthetase-like flavodoxin" evidence="4">
    <location>
        <begin position="1"/>
        <end position="104"/>
    </location>
</feature>
<sequence>GNTCDVDFADGMEYFEQDNETKIVALHIEGIRDAKGFIKAANHLARKKPVLALKTGKSEYAAEAAQSHTGSLVGKDEVWEVALRQSGITRINDIDELGDLVRAFSLLPLMRGTKVGIVSASGGLGIMSIDACQQFHLELAELSSITMKRIKALSPPWQDVGNPVDIWPAQSHQLHRQHGGTFSLP</sequence>
<proteinExistence type="predicted"/>
<gene>
    <name evidence="5" type="ORF">S12H4_53853</name>
</gene>
<dbReference type="InterPro" id="IPR051538">
    <property type="entry name" value="Acyl-CoA_Synth/Transferase"/>
</dbReference>
<dbReference type="PANTHER" id="PTHR43334">
    <property type="entry name" value="ACETATE--COA LIGASE [ADP-FORMING]"/>
    <property type="match status" value="1"/>
</dbReference>
<evidence type="ECO:0000259" key="4">
    <source>
        <dbReference type="Pfam" id="PF13607"/>
    </source>
</evidence>
<evidence type="ECO:0000256" key="1">
    <source>
        <dbReference type="ARBA" id="ARBA00022598"/>
    </source>
</evidence>
<name>X1TJD6_9ZZZZ</name>
<keyword evidence="3" id="KW-0067">ATP-binding</keyword>
<dbReference type="PANTHER" id="PTHR43334:SF1">
    <property type="entry name" value="3-HYDROXYPROPIONATE--COA LIGASE [ADP-FORMING]"/>
    <property type="match status" value="1"/>
</dbReference>
<keyword evidence="2" id="KW-0547">Nucleotide-binding</keyword>
<dbReference type="AlphaFoldDB" id="X1TJD6"/>
<feature type="non-terminal residue" evidence="5">
    <location>
        <position position="1"/>
    </location>
</feature>
<dbReference type="EMBL" id="BARW01034348">
    <property type="protein sequence ID" value="GAJ05433.1"/>
    <property type="molecule type" value="Genomic_DNA"/>
</dbReference>
<dbReference type="InterPro" id="IPR016102">
    <property type="entry name" value="Succinyl-CoA_synth-like"/>
</dbReference>